<feature type="non-terminal residue" evidence="2">
    <location>
        <position position="1"/>
    </location>
</feature>
<feature type="transmembrane region" description="Helical" evidence="1">
    <location>
        <begin position="113"/>
        <end position="132"/>
    </location>
</feature>
<dbReference type="Proteomes" id="UP000824469">
    <property type="component" value="Unassembled WGS sequence"/>
</dbReference>
<keyword evidence="1" id="KW-1133">Transmembrane helix</keyword>
<evidence type="ECO:0000313" key="2">
    <source>
        <dbReference type="EMBL" id="KAH9314633.1"/>
    </source>
</evidence>
<keyword evidence="3" id="KW-1185">Reference proteome</keyword>
<reference evidence="2 3" key="1">
    <citation type="journal article" date="2021" name="Nat. Plants">
        <title>The Taxus genome provides insights into paclitaxel biosynthesis.</title>
        <authorList>
            <person name="Xiong X."/>
            <person name="Gou J."/>
            <person name="Liao Q."/>
            <person name="Li Y."/>
            <person name="Zhou Q."/>
            <person name="Bi G."/>
            <person name="Li C."/>
            <person name="Du R."/>
            <person name="Wang X."/>
            <person name="Sun T."/>
            <person name="Guo L."/>
            <person name="Liang H."/>
            <person name="Lu P."/>
            <person name="Wu Y."/>
            <person name="Zhang Z."/>
            <person name="Ro D.K."/>
            <person name="Shang Y."/>
            <person name="Huang S."/>
            <person name="Yan J."/>
        </authorList>
    </citation>
    <scope>NUCLEOTIDE SEQUENCE [LARGE SCALE GENOMIC DNA]</scope>
    <source>
        <strain evidence="2">Ta-2019</strain>
    </source>
</reference>
<accession>A0AA38G4L6</accession>
<dbReference type="AlphaFoldDB" id="A0AA38G4L6"/>
<keyword evidence="1" id="KW-0812">Transmembrane</keyword>
<name>A0AA38G4L6_TAXCH</name>
<evidence type="ECO:0000313" key="3">
    <source>
        <dbReference type="Proteomes" id="UP000824469"/>
    </source>
</evidence>
<sequence>KEVQKGGHIMSIARGYKEKSRKAQPLLTSDRAINDHDPLVDNARTIVCRSCGMPSKKPFLKGENGLLEWVLSLKRKSKLIKILDGPWEMKAQEQQKKGMVGTPRSRAGARRPLWVGALVGMVCLSILGAYIYSPTFLKVKVCPAFCGGGPVPLLRPPPPPPPPTIMSDREMAARIVAQDILKMPLNLTKMRKIAFMFLTPGPLPFDMLWEEFFKVRLCLCSLCPLCYCWFL</sequence>
<dbReference type="EMBL" id="JAHRHJ020000005">
    <property type="protein sequence ID" value="KAH9314633.1"/>
    <property type="molecule type" value="Genomic_DNA"/>
</dbReference>
<proteinExistence type="predicted"/>
<protein>
    <submittedName>
        <fullName evidence="2">Uncharacterized protein</fullName>
    </submittedName>
</protein>
<organism evidence="2 3">
    <name type="scientific">Taxus chinensis</name>
    <name type="common">Chinese yew</name>
    <name type="synonym">Taxus wallichiana var. chinensis</name>
    <dbReference type="NCBI Taxonomy" id="29808"/>
    <lineage>
        <taxon>Eukaryota</taxon>
        <taxon>Viridiplantae</taxon>
        <taxon>Streptophyta</taxon>
        <taxon>Embryophyta</taxon>
        <taxon>Tracheophyta</taxon>
        <taxon>Spermatophyta</taxon>
        <taxon>Pinopsida</taxon>
        <taxon>Pinidae</taxon>
        <taxon>Conifers II</taxon>
        <taxon>Cupressales</taxon>
        <taxon>Taxaceae</taxon>
        <taxon>Taxus</taxon>
    </lineage>
</organism>
<evidence type="ECO:0000256" key="1">
    <source>
        <dbReference type="SAM" id="Phobius"/>
    </source>
</evidence>
<comment type="caution">
    <text evidence="2">The sequence shown here is derived from an EMBL/GenBank/DDBJ whole genome shotgun (WGS) entry which is preliminary data.</text>
</comment>
<keyword evidence="1" id="KW-0472">Membrane</keyword>
<gene>
    <name evidence="2" type="ORF">KI387_023260</name>
</gene>